<dbReference type="PANTHER" id="PTHR43581:SF2">
    <property type="entry name" value="EXCINUCLEASE ATPASE SUBUNIT"/>
    <property type="match status" value="1"/>
</dbReference>
<keyword evidence="3" id="KW-1185">Reference proteome</keyword>
<dbReference type="SMART" id="SM00382">
    <property type="entry name" value="AAA"/>
    <property type="match status" value="1"/>
</dbReference>
<keyword evidence="2" id="KW-0547">Nucleotide-binding</keyword>
<dbReference type="InterPro" id="IPR003593">
    <property type="entry name" value="AAA+_ATPase"/>
</dbReference>
<dbReference type="Proteomes" id="UP000254209">
    <property type="component" value="Unassembled WGS sequence"/>
</dbReference>
<accession>A0A376BUE6</accession>
<dbReference type="InterPro" id="IPR051396">
    <property type="entry name" value="Bact_Antivir_Def_Nuclease"/>
</dbReference>
<dbReference type="SUPFAM" id="SSF52540">
    <property type="entry name" value="P-loop containing nucleoside triphosphate hydrolases"/>
    <property type="match status" value="1"/>
</dbReference>
<protein>
    <submittedName>
        <fullName evidence="2">Predicted ATP-binding protein involved in virulence</fullName>
    </submittedName>
</protein>
<feature type="domain" description="AAA+ ATPase" evidence="1">
    <location>
        <begin position="29"/>
        <end position="364"/>
    </location>
</feature>
<dbReference type="GO" id="GO:0005524">
    <property type="term" value="F:ATP binding"/>
    <property type="evidence" value="ECO:0007669"/>
    <property type="project" value="UniProtKB-KW"/>
</dbReference>
<dbReference type="PANTHER" id="PTHR43581">
    <property type="entry name" value="ATP/GTP PHOSPHATASE"/>
    <property type="match status" value="1"/>
</dbReference>
<name>A0A376BUE6_9NEIS</name>
<evidence type="ECO:0000313" key="2">
    <source>
        <dbReference type="EMBL" id="SSY80576.1"/>
    </source>
</evidence>
<sequence>MKIVEIHTHNLGAVPNGKLSLMNDWRGEVENRVLLTGVNGCGKSTLLRAIAMMWEALGYWLEHKKILPENHHSANYFEKWGCSIAIVLDDVTDITGTSKQKIGLVFGDQEWFHQTELNNRIDIEWIGETYQDFLILCVVETREERQSDNPLSFLLPTANWFETWSHKRKALMISDSIKGLPNMMYLDAEERRWVKPTENVGEFYADLVSQRWLAKYLVNKDWRGQLEASLINLKILDNDKFNVTIDKLNQFLSDKKILKKLSEYSNRIDVQLGKTSFGLDELSSGEHQVLIMLFLMLRWLNKGGIVLIDEPDLFLHPSLVSGFLSTLELEAERLGAQLIITSHSDDVWRRYENFGVRIDMSGGEYNVR</sequence>
<evidence type="ECO:0000313" key="3">
    <source>
        <dbReference type="Proteomes" id="UP000254209"/>
    </source>
</evidence>
<dbReference type="InterPro" id="IPR003959">
    <property type="entry name" value="ATPase_AAA_core"/>
</dbReference>
<reference evidence="2 3" key="1">
    <citation type="submission" date="2018-06" db="EMBL/GenBank/DDBJ databases">
        <authorList>
            <consortium name="Pathogen Informatics"/>
            <person name="Doyle S."/>
        </authorList>
    </citation>
    <scope>NUCLEOTIDE SEQUENCE [LARGE SCALE GENOMIC DNA]</scope>
    <source>
        <strain evidence="2 3">NCTC10283</strain>
    </source>
</reference>
<keyword evidence="2" id="KW-0067">ATP-binding</keyword>
<dbReference type="EMBL" id="UFSO01000003">
    <property type="protein sequence ID" value="SSY80576.1"/>
    <property type="molecule type" value="Genomic_DNA"/>
</dbReference>
<evidence type="ECO:0000259" key="1">
    <source>
        <dbReference type="SMART" id="SM00382"/>
    </source>
</evidence>
<dbReference type="STRING" id="1120980.GCA_000745955_00975"/>
<proteinExistence type="predicted"/>
<dbReference type="GO" id="GO:0016887">
    <property type="term" value="F:ATP hydrolysis activity"/>
    <property type="evidence" value="ECO:0007669"/>
    <property type="project" value="InterPro"/>
</dbReference>
<dbReference type="Gene3D" id="3.40.50.300">
    <property type="entry name" value="P-loop containing nucleotide triphosphate hydrolases"/>
    <property type="match status" value="2"/>
</dbReference>
<dbReference type="AlphaFoldDB" id="A0A376BUE6"/>
<dbReference type="OrthoDB" id="7024727at2"/>
<gene>
    <name evidence="2" type="ORF">NCTC10283_02136</name>
</gene>
<dbReference type="RefSeq" id="WP_034292205.1">
    <property type="nucleotide sequence ID" value="NZ_CP091519.2"/>
</dbReference>
<dbReference type="InterPro" id="IPR027417">
    <property type="entry name" value="P-loop_NTPase"/>
</dbReference>
<dbReference type="Pfam" id="PF13304">
    <property type="entry name" value="AAA_21"/>
    <property type="match status" value="1"/>
</dbReference>
<organism evidence="2 3">
    <name type="scientific">Alysiella crassa</name>
    <dbReference type="NCBI Taxonomy" id="153491"/>
    <lineage>
        <taxon>Bacteria</taxon>
        <taxon>Pseudomonadati</taxon>
        <taxon>Pseudomonadota</taxon>
        <taxon>Betaproteobacteria</taxon>
        <taxon>Neisseriales</taxon>
        <taxon>Neisseriaceae</taxon>
        <taxon>Alysiella</taxon>
    </lineage>
</organism>